<feature type="transmembrane region" description="Helical" evidence="1">
    <location>
        <begin position="144"/>
        <end position="167"/>
    </location>
</feature>
<proteinExistence type="predicted"/>
<keyword evidence="1" id="KW-0472">Membrane</keyword>
<evidence type="ECO:0000259" key="2">
    <source>
        <dbReference type="Pfam" id="PF19993"/>
    </source>
</evidence>
<keyword evidence="1" id="KW-1133">Transmembrane helix</keyword>
<keyword evidence="4" id="KW-1185">Reference proteome</keyword>
<evidence type="ECO:0000313" key="3">
    <source>
        <dbReference type="EMBL" id="PWN03821.1"/>
    </source>
</evidence>
<dbReference type="Pfam" id="PF19993">
    <property type="entry name" value="DO-GTPase2"/>
    <property type="match status" value="1"/>
</dbReference>
<dbReference type="Proteomes" id="UP000245507">
    <property type="component" value="Unassembled WGS sequence"/>
</dbReference>
<dbReference type="OrthoDB" id="143162at2"/>
<comment type="caution">
    <text evidence="3">The sequence shown here is derived from an EMBL/GenBank/DDBJ whole genome shotgun (WGS) entry which is preliminary data.</text>
</comment>
<feature type="transmembrane region" description="Helical" evidence="1">
    <location>
        <begin position="6"/>
        <end position="31"/>
    </location>
</feature>
<dbReference type="EMBL" id="QGDD01000002">
    <property type="protein sequence ID" value="PWN03821.1"/>
    <property type="molecule type" value="Genomic_DNA"/>
</dbReference>
<evidence type="ECO:0000256" key="1">
    <source>
        <dbReference type="SAM" id="Phobius"/>
    </source>
</evidence>
<keyword evidence="1" id="KW-0812">Transmembrane</keyword>
<feature type="domain" description="Double-GTPase 2" evidence="2">
    <location>
        <begin position="262"/>
        <end position="441"/>
    </location>
</feature>
<feature type="transmembrane region" description="Helical" evidence="1">
    <location>
        <begin position="114"/>
        <end position="138"/>
    </location>
</feature>
<accession>A0A316TJS3</accession>
<protein>
    <recommendedName>
        <fullName evidence="2">Double-GTPase 2 domain-containing protein</fullName>
    </recommendedName>
</protein>
<sequence length="528" mass="56101">MLFATVAGWWAASAVVAGIAGAVVGVVLPVLSFTRRFHPPEITTPDAVAEGKVLHAPVGAGHRFGWDRAWPLYLPHQGLRDAAAVRAGALAVGRRTVDLARSLWWRPGEGAGRAAAAVLTGALWVLLLLPVLVGVLAGLAVSVLAWHVALAVAGGLLAVGQAFAIVVRRSVEATLRSQRRTTSRCPRCYAVTVTPSYLCTNTGCLVMHRDLTPGPLGIFRRRCACQTTIPSTVRQGGKHLVAVCQSCRRELPKGSGTRQIMFLPVIGAVASGKTQYLSGALVSIADRVTAAGGELTPISPVSRSFLKAAEAAVTTGRRVAKTPWDDRPEGLPFRLTVGAVDKEVQLMDAAGEAFADEDRSRALVYFDTADVIMLMLDPLALPKVTPLYNSSDLAGSVSVADGDPTRAYASVVERLKADGVDLTGKHLGVVVTKADIVHELMGDDVLDAGDGGAVRRWLSNRGLDDFVATIESDFGSVGYFAIDSYGQREPDDPLHPLNALDWAFHESGFWVEAIGRTEPEDELEGVLK</sequence>
<dbReference type="RefSeq" id="WP_109692910.1">
    <property type="nucleotide sequence ID" value="NZ_QGDD01000002.1"/>
</dbReference>
<dbReference type="AlphaFoldDB" id="A0A316TJS3"/>
<organism evidence="3 4">
    <name type="scientific">Nocardioides silvaticus</name>
    <dbReference type="NCBI Taxonomy" id="2201891"/>
    <lineage>
        <taxon>Bacteria</taxon>
        <taxon>Bacillati</taxon>
        <taxon>Actinomycetota</taxon>
        <taxon>Actinomycetes</taxon>
        <taxon>Propionibacteriales</taxon>
        <taxon>Nocardioidaceae</taxon>
        <taxon>Nocardioides</taxon>
    </lineage>
</organism>
<gene>
    <name evidence="3" type="ORF">DJ010_07065</name>
</gene>
<dbReference type="InterPro" id="IPR045528">
    <property type="entry name" value="DO-GTPase2"/>
</dbReference>
<evidence type="ECO:0000313" key="4">
    <source>
        <dbReference type="Proteomes" id="UP000245507"/>
    </source>
</evidence>
<name>A0A316TJS3_9ACTN</name>
<reference evidence="3 4" key="1">
    <citation type="submission" date="2018-05" db="EMBL/GenBank/DDBJ databases">
        <title>Nocardioides silvaticus genome.</title>
        <authorList>
            <person name="Li C."/>
            <person name="Wang G."/>
        </authorList>
    </citation>
    <scope>NUCLEOTIDE SEQUENCE [LARGE SCALE GENOMIC DNA]</scope>
    <source>
        <strain evidence="3 4">CCTCC AB 2018079</strain>
    </source>
</reference>